<evidence type="ECO:0000256" key="1">
    <source>
        <dbReference type="SAM" id="MobiDB-lite"/>
    </source>
</evidence>
<feature type="non-terminal residue" evidence="2">
    <location>
        <position position="40"/>
    </location>
</feature>
<feature type="non-terminal residue" evidence="2">
    <location>
        <position position="1"/>
    </location>
</feature>
<accession>A0A6J4SXZ1</accession>
<reference evidence="2" key="1">
    <citation type="submission" date="2020-02" db="EMBL/GenBank/DDBJ databases">
        <authorList>
            <person name="Meier V. D."/>
        </authorList>
    </citation>
    <scope>NUCLEOTIDE SEQUENCE</scope>
    <source>
        <strain evidence="2">AVDCRST_MAG13</strain>
    </source>
</reference>
<feature type="compositionally biased region" description="Basic and acidic residues" evidence="1">
    <location>
        <begin position="16"/>
        <end position="40"/>
    </location>
</feature>
<sequence length="40" mass="4333">AILHPRLATHLGQPGGEHDPHAPDHVARHGEREVARQVAV</sequence>
<protein>
    <submittedName>
        <fullName evidence="2">Uncharacterized protein</fullName>
    </submittedName>
</protein>
<dbReference type="EMBL" id="CADCVO010000423">
    <property type="protein sequence ID" value="CAA9508120.1"/>
    <property type="molecule type" value="Genomic_DNA"/>
</dbReference>
<evidence type="ECO:0000313" key="2">
    <source>
        <dbReference type="EMBL" id="CAA9508120.1"/>
    </source>
</evidence>
<feature type="region of interest" description="Disordered" evidence="1">
    <location>
        <begin position="1"/>
        <end position="40"/>
    </location>
</feature>
<proteinExistence type="predicted"/>
<gene>
    <name evidence="2" type="ORF">AVDCRST_MAG13-2649</name>
</gene>
<name>A0A6J4SXZ1_9ACTN</name>
<organism evidence="2">
    <name type="scientific">uncultured Solirubrobacteraceae bacterium</name>
    <dbReference type="NCBI Taxonomy" id="1162706"/>
    <lineage>
        <taxon>Bacteria</taxon>
        <taxon>Bacillati</taxon>
        <taxon>Actinomycetota</taxon>
        <taxon>Thermoleophilia</taxon>
        <taxon>Solirubrobacterales</taxon>
        <taxon>Solirubrobacteraceae</taxon>
        <taxon>environmental samples</taxon>
    </lineage>
</organism>
<dbReference type="AlphaFoldDB" id="A0A6J4SXZ1"/>